<feature type="domain" description="AB hydrolase-1" evidence="2">
    <location>
        <begin position="46"/>
        <end position="268"/>
    </location>
</feature>
<gene>
    <name evidence="3" type="ORF">SAMN05421812_102738</name>
</gene>
<dbReference type="InterPro" id="IPR029058">
    <property type="entry name" value="AB_hydrolase_fold"/>
</dbReference>
<dbReference type="EMBL" id="FZPH01000002">
    <property type="protein sequence ID" value="SNT01221.1"/>
    <property type="molecule type" value="Genomic_DNA"/>
</dbReference>
<dbReference type="PANTHER" id="PTHR37017">
    <property type="entry name" value="AB HYDROLASE-1 DOMAIN-CONTAINING PROTEIN-RELATED"/>
    <property type="match status" value="1"/>
</dbReference>
<organism evidence="3 4">
    <name type="scientific">Asanoa hainanensis</name>
    <dbReference type="NCBI Taxonomy" id="560556"/>
    <lineage>
        <taxon>Bacteria</taxon>
        <taxon>Bacillati</taxon>
        <taxon>Actinomycetota</taxon>
        <taxon>Actinomycetes</taxon>
        <taxon>Micromonosporales</taxon>
        <taxon>Micromonosporaceae</taxon>
        <taxon>Asanoa</taxon>
    </lineage>
</organism>
<sequence>MKRFQVALRRRFPLLFAAVAVALLAWPAVVVARPAAEDAYPLRPTIVLVHGAWADGSSWDGVTARLQAAGYPVRVPPNPLRSLPGDSETIADFLSTIKGPIVLAGHSYGGAVITNTAEGNANVRALVYVDAFAPDEGEKVVDLVGPDSVLAGDPATIFDFVPYPGAPDGDADLYLQEQVFLTGFANGVPAEQAAVLWASQRPLAATASNQPSGPAAWKTIPSWYVVGTQDQVIPKDRQLFMAKRAGSAVTKVDAGHLSLVTNPDEVTAVVLDAVKHVSAT</sequence>
<keyword evidence="4" id="KW-1185">Reference proteome</keyword>
<evidence type="ECO:0000259" key="2">
    <source>
        <dbReference type="Pfam" id="PF12697"/>
    </source>
</evidence>
<reference evidence="3 4" key="1">
    <citation type="submission" date="2017-06" db="EMBL/GenBank/DDBJ databases">
        <authorList>
            <person name="Kim H.J."/>
            <person name="Triplett B.A."/>
        </authorList>
    </citation>
    <scope>NUCLEOTIDE SEQUENCE [LARGE SCALE GENOMIC DNA]</scope>
    <source>
        <strain evidence="3 4">CGMCC 4.5593</strain>
    </source>
</reference>
<evidence type="ECO:0000313" key="4">
    <source>
        <dbReference type="Proteomes" id="UP000198362"/>
    </source>
</evidence>
<dbReference type="AlphaFoldDB" id="A0A239J5Q7"/>
<evidence type="ECO:0000313" key="3">
    <source>
        <dbReference type="EMBL" id="SNT01221.1"/>
    </source>
</evidence>
<proteinExistence type="predicted"/>
<dbReference type="GO" id="GO:0003824">
    <property type="term" value="F:catalytic activity"/>
    <property type="evidence" value="ECO:0007669"/>
    <property type="project" value="UniProtKB-ARBA"/>
</dbReference>
<dbReference type="InterPro" id="IPR000073">
    <property type="entry name" value="AB_hydrolase_1"/>
</dbReference>
<dbReference type="Gene3D" id="3.40.50.1820">
    <property type="entry name" value="alpha/beta hydrolase"/>
    <property type="match status" value="1"/>
</dbReference>
<name>A0A239J5Q7_9ACTN</name>
<dbReference type="InterPro" id="IPR052897">
    <property type="entry name" value="Sec-Metab_Biosynth_Hydrolase"/>
</dbReference>
<dbReference type="SUPFAM" id="SSF53474">
    <property type="entry name" value="alpha/beta-Hydrolases"/>
    <property type="match status" value="1"/>
</dbReference>
<feature type="signal peptide" evidence="1">
    <location>
        <begin position="1"/>
        <end position="32"/>
    </location>
</feature>
<keyword evidence="1" id="KW-0732">Signal</keyword>
<dbReference type="Proteomes" id="UP000198362">
    <property type="component" value="Unassembled WGS sequence"/>
</dbReference>
<accession>A0A239J5Q7</accession>
<protein>
    <submittedName>
        <fullName evidence="3">Pimeloyl-ACP methyl ester carboxylesterase</fullName>
    </submittedName>
</protein>
<dbReference type="PANTHER" id="PTHR37017:SF11">
    <property type="entry name" value="ESTERASE_LIPASE_THIOESTERASE DOMAIN-CONTAINING PROTEIN"/>
    <property type="match status" value="1"/>
</dbReference>
<dbReference type="Pfam" id="PF12697">
    <property type="entry name" value="Abhydrolase_6"/>
    <property type="match status" value="1"/>
</dbReference>
<evidence type="ECO:0000256" key="1">
    <source>
        <dbReference type="SAM" id="SignalP"/>
    </source>
</evidence>
<dbReference type="RefSeq" id="WP_218824472.1">
    <property type="nucleotide sequence ID" value="NZ_FZPH01000002.1"/>
</dbReference>
<feature type="chain" id="PRO_5038720322" evidence="1">
    <location>
        <begin position="33"/>
        <end position="280"/>
    </location>
</feature>